<proteinExistence type="predicted"/>
<dbReference type="GO" id="GO:0006401">
    <property type="term" value="P:RNA catabolic process"/>
    <property type="evidence" value="ECO:0007669"/>
    <property type="project" value="InterPro"/>
</dbReference>
<evidence type="ECO:0000256" key="1">
    <source>
        <dbReference type="SAM" id="MobiDB-lite"/>
    </source>
</evidence>
<dbReference type="Proteomes" id="UP000789831">
    <property type="component" value="Unassembled WGS sequence"/>
</dbReference>
<evidence type="ECO:0000313" key="2">
    <source>
        <dbReference type="EMBL" id="CAG8508143.1"/>
    </source>
</evidence>
<dbReference type="AlphaFoldDB" id="A0A9N8ZVG5"/>
<dbReference type="Pfam" id="PF08615">
    <property type="entry name" value="RNase_H2_suC"/>
    <property type="match status" value="1"/>
</dbReference>
<dbReference type="CDD" id="cd09271">
    <property type="entry name" value="RNase_H2-C"/>
    <property type="match status" value="1"/>
</dbReference>
<comment type="caution">
    <text evidence="2">The sequence shown here is derived from an EMBL/GenBank/DDBJ whole genome shotgun (WGS) entry which is preliminary data.</text>
</comment>
<keyword evidence="3" id="KW-1185">Reference proteome</keyword>
<feature type="compositionally biased region" description="Polar residues" evidence="1">
    <location>
        <begin position="83"/>
        <end position="95"/>
    </location>
</feature>
<gene>
    <name evidence="2" type="ORF">AGERDE_LOCUS4600</name>
</gene>
<reference evidence="2" key="1">
    <citation type="submission" date="2021-06" db="EMBL/GenBank/DDBJ databases">
        <authorList>
            <person name="Kallberg Y."/>
            <person name="Tangrot J."/>
            <person name="Rosling A."/>
        </authorList>
    </citation>
    <scope>NUCLEOTIDE SEQUENCE</scope>
    <source>
        <strain evidence="2">MT106</strain>
    </source>
</reference>
<sequence length="297" mass="33415">MEIFVNTKNNCSTFPDSSNSSHSCSITQVKTIPKPPTLHLLPCNVDFEGPAKVDTYFLIEQLVDHEVTLQHQYRVKEEEKNPKQNGNGTSNNGINDINMRVDIDHDNNVNTVPEKSNGAGKDASKKSDSNEKTKDPPSASLSSSFRGRKLIGREVILKDGYEGFIFKETSMKPTSSFKESSLLLTTISSVSNNNENENNNDDHLSDLDRELLELTACDEEIMTRCWETAHEKFDRFTVWGHDEFPESWNCQIIKSLEWLEISEAFHKPTPPPIAVSTKNETSINASSIMHILGLKLK</sequence>
<organism evidence="2 3">
    <name type="scientific">Ambispora gerdemannii</name>
    <dbReference type="NCBI Taxonomy" id="144530"/>
    <lineage>
        <taxon>Eukaryota</taxon>
        <taxon>Fungi</taxon>
        <taxon>Fungi incertae sedis</taxon>
        <taxon>Mucoromycota</taxon>
        <taxon>Glomeromycotina</taxon>
        <taxon>Glomeromycetes</taxon>
        <taxon>Archaeosporales</taxon>
        <taxon>Ambisporaceae</taxon>
        <taxon>Ambispora</taxon>
    </lineage>
</organism>
<feature type="non-terminal residue" evidence="2">
    <location>
        <position position="297"/>
    </location>
</feature>
<dbReference type="OrthoDB" id="6222486at2759"/>
<feature type="compositionally biased region" description="Basic and acidic residues" evidence="1">
    <location>
        <begin position="122"/>
        <end position="135"/>
    </location>
</feature>
<dbReference type="GO" id="GO:0032299">
    <property type="term" value="C:ribonuclease H2 complex"/>
    <property type="evidence" value="ECO:0007669"/>
    <property type="project" value="InterPro"/>
</dbReference>
<protein>
    <submittedName>
        <fullName evidence="2">3417_t:CDS:1</fullName>
    </submittedName>
</protein>
<evidence type="ECO:0000313" key="3">
    <source>
        <dbReference type="Proteomes" id="UP000789831"/>
    </source>
</evidence>
<dbReference type="EMBL" id="CAJVPL010000542">
    <property type="protein sequence ID" value="CAG8508143.1"/>
    <property type="molecule type" value="Genomic_DNA"/>
</dbReference>
<accession>A0A9N8ZVG5</accession>
<dbReference type="PANTHER" id="PTHR47204">
    <property type="entry name" value="OS02G0168900 PROTEIN"/>
    <property type="match status" value="1"/>
</dbReference>
<name>A0A9N8ZVG5_9GLOM</name>
<feature type="region of interest" description="Disordered" evidence="1">
    <location>
        <begin position="75"/>
        <end position="144"/>
    </location>
</feature>
<dbReference type="PANTHER" id="PTHR47204:SF1">
    <property type="entry name" value="RIBONUCLEASE H2 SUBUNIT C"/>
    <property type="match status" value="1"/>
</dbReference>
<dbReference type="InterPro" id="IPR013924">
    <property type="entry name" value="RNase_H2_suC"/>
</dbReference>
<dbReference type="Gene3D" id="2.40.128.680">
    <property type="match status" value="1"/>
</dbReference>